<comment type="caution">
    <text evidence="7">The sequence shown here is derived from an EMBL/GenBank/DDBJ whole genome shotgun (WGS) entry which is preliminary data.</text>
</comment>
<evidence type="ECO:0000313" key="8">
    <source>
        <dbReference type="Proteomes" id="UP000051296"/>
    </source>
</evidence>
<dbReference type="GO" id="GO:0006629">
    <property type="term" value="P:lipid metabolic process"/>
    <property type="evidence" value="ECO:0007669"/>
    <property type="project" value="UniProtKB-KW"/>
</dbReference>
<comment type="similarity">
    <text evidence="6">Belongs to the LPG synthase family.</text>
</comment>
<evidence type="ECO:0000256" key="2">
    <source>
        <dbReference type="ARBA" id="ARBA00022475"/>
    </source>
</evidence>
<feature type="transmembrane region" description="Helical" evidence="6">
    <location>
        <begin position="216"/>
        <end position="234"/>
    </location>
</feature>
<proteinExistence type="inferred from homology"/>
<dbReference type="eggNOG" id="COG0392">
    <property type="taxonomic scope" value="Bacteria"/>
</dbReference>
<evidence type="ECO:0000256" key="4">
    <source>
        <dbReference type="ARBA" id="ARBA00022989"/>
    </source>
</evidence>
<dbReference type="OrthoDB" id="9810654at2"/>
<feature type="transmembrane region" description="Helical" evidence="6">
    <location>
        <begin position="31"/>
        <end position="55"/>
    </location>
</feature>
<dbReference type="GO" id="GO:0046677">
    <property type="term" value="P:response to antibiotic"/>
    <property type="evidence" value="ECO:0007669"/>
    <property type="project" value="UniProtKB-KW"/>
</dbReference>
<evidence type="ECO:0000256" key="3">
    <source>
        <dbReference type="ARBA" id="ARBA00022692"/>
    </source>
</evidence>
<dbReference type="EMBL" id="JQAX01000005">
    <property type="protein sequence ID" value="KRN30876.1"/>
    <property type="molecule type" value="Genomic_DNA"/>
</dbReference>
<comment type="function">
    <text evidence="6">Catalyzes the transfer of a lysyl group from L-lysyl-tRNA(Lys) to membrane-bound phosphatidylglycerol (PG), which produces lysylphosphatidylglycerol (LPG), a major component of the bacterial membrane with a positive net charge. LPG synthesis contributes to bacterial virulence as it is involved in the resistance mechanism against cationic antimicrobial peptides (CAMP) produces by the host's immune system (defensins, cathelicidins) and by the competing microorganisms.</text>
</comment>
<accession>A0A0R2G065</accession>
<reference evidence="7 8" key="1">
    <citation type="journal article" date="2015" name="Genome Announc.">
        <title>Expanding the biotechnology potential of lactobacilli through comparative genomics of 213 strains and associated genera.</title>
        <authorList>
            <person name="Sun Z."/>
            <person name="Harris H.M."/>
            <person name="McCann A."/>
            <person name="Guo C."/>
            <person name="Argimon S."/>
            <person name="Zhang W."/>
            <person name="Yang X."/>
            <person name="Jeffery I.B."/>
            <person name="Cooney J.C."/>
            <person name="Kagawa T.F."/>
            <person name="Liu W."/>
            <person name="Song Y."/>
            <person name="Salvetti E."/>
            <person name="Wrobel A."/>
            <person name="Rasinkangas P."/>
            <person name="Parkhill J."/>
            <person name="Rea M.C."/>
            <person name="O'Sullivan O."/>
            <person name="Ritari J."/>
            <person name="Douillard F.P."/>
            <person name="Paul Ross R."/>
            <person name="Yang R."/>
            <person name="Briner A.E."/>
            <person name="Felis G.E."/>
            <person name="de Vos W.M."/>
            <person name="Barrangou R."/>
            <person name="Klaenhammer T.R."/>
            <person name="Caufield P.W."/>
            <person name="Cui Y."/>
            <person name="Zhang H."/>
            <person name="O'Toole P.W."/>
        </authorList>
    </citation>
    <scope>NUCLEOTIDE SEQUENCE [LARGE SCALE GENOMIC DNA]</scope>
    <source>
        <strain evidence="7 8">DSM 20190</strain>
    </source>
</reference>
<organism evidence="7 8">
    <name type="scientific">Weissella halotolerans DSM 20190</name>
    <dbReference type="NCBI Taxonomy" id="1123500"/>
    <lineage>
        <taxon>Bacteria</taxon>
        <taxon>Bacillati</taxon>
        <taxon>Bacillota</taxon>
        <taxon>Bacilli</taxon>
        <taxon>Lactobacillales</taxon>
        <taxon>Lactobacillaceae</taxon>
        <taxon>Weissella</taxon>
    </lineage>
</organism>
<dbReference type="GO" id="GO:0005886">
    <property type="term" value="C:plasma membrane"/>
    <property type="evidence" value="ECO:0007669"/>
    <property type="project" value="UniProtKB-SubCell"/>
</dbReference>
<feature type="transmembrane region" description="Helical" evidence="6">
    <location>
        <begin position="141"/>
        <end position="166"/>
    </location>
</feature>
<dbReference type="PATRIC" id="fig|1123500.6.peg.1302"/>
<dbReference type="EC" id="2.3.2.3" evidence="6"/>
<dbReference type="PANTHER" id="PTHR37693:SF1">
    <property type="entry name" value="INTEGRAL MEMBRANE PROTEIN"/>
    <property type="match status" value="1"/>
</dbReference>
<dbReference type="PANTHER" id="PTHR37693">
    <property type="entry name" value="PHOSPHATIDYLGLYCEROL LYSYLTRANSFERASE"/>
    <property type="match status" value="1"/>
</dbReference>
<comment type="catalytic activity">
    <reaction evidence="6">
        <text>L-lysyl-tRNA(Lys) + a 1,2-diacyl-sn-glycero-3-phospho-(1'-sn-glycerol) = a 1,2-diacyl-sn-glycero-3-phospho-1'-(3'-O-L-lysyl)-sn-glycerol + tRNA(Lys)</text>
        <dbReference type="Rhea" id="RHEA:10668"/>
        <dbReference type="Rhea" id="RHEA-COMP:9696"/>
        <dbReference type="Rhea" id="RHEA-COMP:9697"/>
        <dbReference type="ChEBI" id="CHEBI:64716"/>
        <dbReference type="ChEBI" id="CHEBI:75792"/>
        <dbReference type="ChEBI" id="CHEBI:78442"/>
        <dbReference type="ChEBI" id="CHEBI:78529"/>
        <dbReference type="EC" id="2.3.2.3"/>
    </reaction>
</comment>
<evidence type="ECO:0000256" key="5">
    <source>
        <dbReference type="ARBA" id="ARBA00023136"/>
    </source>
</evidence>
<name>A0A0R2G065_9LACO</name>
<dbReference type="Pfam" id="PF03706">
    <property type="entry name" value="LPG_synthase_TM"/>
    <property type="match status" value="1"/>
</dbReference>
<protein>
    <recommendedName>
        <fullName evidence="6">Phosphatidylglycerol lysyltransferase</fullName>
        <ecNumber evidence="6">2.3.2.3</ecNumber>
    </recommendedName>
    <alternativeName>
        <fullName evidence="6">Lysylphosphatidylglycerol synthase</fullName>
    </alternativeName>
</protein>
<evidence type="ECO:0000256" key="6">
    <source>
        <dbReference type="RuleBase" id="RU363042"/>
    </source>
</evidence>
<dbReference type="NCBIfam" id="TIGR00374">
    <property type="entry name" value="flippase-like domain"/>
    <property type="match status" value="1"/>
</dbReference>
<keyword evidence="5 6" id="KW-0472">Membrane</keyword>
<keyword evidence="4 6" id="KW-1133">Transmembrane helix</keyword>
<feature type="transmembrane region" description="Helical" evidence="6">
    <location>
        <begin position="113"/>
        <end position="135"/>
    </location>
</feature>
<evidence type="ECO:0000256" key="1">
    <source>
        <dbReference type="ARBA" id="ARBA00004651"/>
    </source>
</evidence>
<comment type="subcellular location">
    <subcellularLocation>
        <location evidence="1 6">Cell membrane</location>
        <topology evidence="1 6">Multi-pass membrane protein</topology>
    </subcellularLocation>
</comment>
<feature type="transmembrane region" description="Helical" evidence="6">
    <location>
        <begin position="246"/>
        <end position="266"/>
    </location>
</feature>
<dbReference type="Proteomes" id="UP000051296">
    <property type="component" value="Unassembled WGS sequence"/>
</dbReference>
<keyword evidence="3 6" id="KW-0812">Transmembrane</keyword>
<keyword evidence="6" id="KW-0808">Transferase</keyword>
<evidence type="ECO:0000313" key="7">
    <source>
        <dbReference type="EMBL" id="KRN30876.1"/>
    </source>
</evidence>
<keyword evidence="6" id="KW-0443">Lipid metabolism</keyword>
<sequence length="331" mass="37195">MLAIGVGIFYWSFRSTSWHSFFLSLRQTNQWWLLVAVGAMLAYLGLEAMVVKLFVDHQGATISFKDALRVPMVEQLGNGITPFAAGGQPMQLIALIQSGIEAGKAGSILTMKFVIFQGMIVLNFIGALLIGHGYVDDKLHAWAIVIWLGFLMHMLVIIALLLLMFWPKFADKLVQWGLNGLAWFVPQRVKEWQPLIEEKIQNFHRESKQMLKNKGLVLKAVALTFVQLMVYYLIPYFILLALGSQHINLALVLALHILIFMVISLFPIPGGAGGAEVGFSVLFAQFLPTHAALLLAMMIWRLITYYMGMFLGIFAFNIKTNYQKEQAAKKV</sequence>
<gene>
    <name evidence="6" type="primary">mprF</name>
    <name evidence="7" type="ORF">IV68_GL001304</name>
</gene>
<dbReference type="STRING" id="1123500.GCA_000420365_01249"/>
<keyword evidence="2" id="KW-1003">Cell membrane</keyword>
<dbReference type="InParanoid" id="A0A0R2G065"/>
<dbReference type="AlphaFoldDB" id="A0A0R2G065"/>
<keyword evidence="8" id="KW-1185">Reference proteome</keyword>
<keyword evidence="6" id="KW-0046">Antibiotic resistance</keyword>
<dbReference type="GO" id="GO:0050071">
    <property type="term" value="F:phosphatidylglycerol lysyltransferase activity"/>
    <property type="evidence" value="ECO:0007669"/>
    <property type="project" value="UniProtKB-EC"/>
</dbReference>
<dbReference type="InterPro" id="IPR022791">
    <property type="entry name" value="L-PG_synthase/AglD"/>
</dbReference>
<dbReference type="RefSeq" id="WP_027694581.1">
    <property type="nucleotide sequence ID" value="NZ_ATUU01000005.1"/>
</dbReference>